<dbReference type="Pfam" id="PF13188">
    <property type="entry name" value="PAS_8"/>
    <property type="match status" value="2"/>
</dbReference>
<feature type="domain" description="PAC" evidence="9">
    <location>
        <begin position="670"/>
        <end position="722"/>
    </location>
</feature>
<dbReference type="Gene3D" id="1.20.5.1930">
    <property type="match status" value="1"/>
</dbReference>
<sequence>MSVRVLIVEDEWLVAQGIKESLIDLGYEVVGMAVSGAETLQLAAEQRPDLVLMDILLQGDLDGIEVAARLRQELQIPVIFLTAYADPTTLGRAKVAEPYGYILKPFEVRELHSAIEIALYKTQTEKRLQHLNRVLRAIRNVNQLIVTEKDPHCLIQQACQLLVEGRGYFIAWIALLDDQNRLTASAAVGAPDDAGQVQQQLAQGELPPCGRLALEQTGPVILENVADHCTGGSWGYSSGERAAMVTRLAHQEACFGLLGVQIPMALARDEEEQALFLELAADLSFALYKMELETREQEALKALTISEERYRSLVENLPVGVYQRTPGGKNRLLMVNPAFVAMFGYDSPEECLPQGTWPNYANPRQRRKFNDLLLQEGRVTGMELTLLKKDGTPFTARVWAQLHQLPECSYVEGIVLDITPQQQARAALEKSLSLYRTTLESTADGILVIDRQGRIVSYNQRFLKMWRIPENIVHHRNDSELLDFVLDQLADPQGFLEKVRELYVHPEAESFDIIPFQDGRVFERLSLPQYLDKQIIGRVWNFRDITSRVQAETELQRYRDHLEQLVTERTAALVEVNAELNRVIAEHEKTEKALRDSEARFRTIFEEAPIGITLRDPQGRLLASNPAMEKILGFPPTEYRFNDSAFLQLDYSPQFQTYYQELGAGLRKDFILENRAVHKDGHPVWGRVHVSKIKGKDEHSWFALSLIEDITREKEVQAEIAAYQERLRALAAELTMTEERERRRLASDLHDNIGQVLALLQIKLGSLRRDLPSGEMAAELDEARTLLAQIIGATRSLTLEMGLPVLHELGFESGLEWLGEKFQEQYGLKVEVNCEPLPASLSPAQITFLFRAVRELLTNVTKHACAEQVMIEVKTEGDSFVLRVADDGVGFKVSKLTEVAGFGLFSIAERVSNQGGKMEVISAPDQGTMVAITFSLSEPA</sequence>
<dbReference type="CDD" id="cd16917">
    <property type="entry name" value="HATPase_UhpB-NarQ-NarX-like"/>
    <property type="match status" value="1"/>
</dbReference>
<dbReference type="PROSITE" id="PS50109">
    <property type="entry name" value="HIS_KIN"/>
    <property type="match status" value="1"/>
</dbReference>
<protein>
    <submittedName>
        <fullName evidence="10">PAS domain S-box protein</fullName>
    </submittedName>
</protein>
<keyword evidence="5" id="KW-0175">Coiled coil</keyword>
<dbReference type="SUPFAM" id="SSF52172">
    <property type="entry name" value="CheY-like"/>
    <property type="match status" value="1"/>
</dbReference>
<dbReference type="Pfam" id="PF07730">
    <property type="entry name" value="HisKA_3"/>
    <property type="match status" value="1"/>
</dbReference>
<feature type="modified residue" description="4-aspartylphosphate" evidence="4">
    <location>
        <position position="54"/>
    </location>
</feature>
<dbReference type="SMART" id="SM00448">
    <property type="entry name" value="REC"/>
    <property type="match status" value="1"/>
</dbReference>
<dbReference type="GO" id="GO:0046983">
    <property type="term" value="F:protein dimerization activity"/>
    <property type="evidence" value="ECO:0007669"/>
    <property type="project" value="InterPro"/>
</dbReference>
<dbReference type="Gene3D" id="3.40.50.2300">
    <property type="match status" value="1"/>
</dbReference>
<keyword evidence="1" id="KW-0808">Transferase</keyword>
<gene>
    <name evidence="10" type="ORF">ENV52_07280</name>
</gene>
<dbReference type="Pfam" id="PF13426">
    <property type="entry name" value="PAS_9"/>
    <property type="match status" value="1"/>
</dbReference>
<keyword evidence="4" id="KW-0597">Phosphoprotein</keyword>
<evidence type="ECO:0000256" key="4">
    <source>
        <dbReference type="PROSITE-ProRule" id="PRU00169"/>
    </source>
</evidence>
<dbReference type="Pfam" id="PF00072">
    <property type="entry name" value="Response_reg"/>
    <property type="match status" value="1"/>
</dbReference>
<evidence type="ECO:0000256" key="1">
    <source>
        <dbReference type="ARBA" id="ARBA00022679"/>
    </source>
</evidence>
<dbReference type="AlphaFoldDB" id="A0A7V6DPS8"/>
<feature type="domain" description="PAS" evidence="8">
    <location>
        <begin position="306"/>
        <end position="349"/>
    </location>
</feature>
<dbReference type="InterPro" id="IPR036890">
    <property type="entry name" value="HATPase_C_sf"/>
</dbReference>
<dbReference type="InterPro" id="IPR029016">
    <property type="entry name" value="GAF-like_dom_sf"/>
</dbReference>
<evidence type="ECO:0000259" key="8">
    <source>
        <dbReference type="PROSITE" id="PS50112"/>
    </source>
</evidence>
<evidence type="ECO:0000256" key="5">
    <source>
        <dbReference type="SAM" id="Coils"/>
    </source>
</evidence>
<dbReference type="GO" id="GO:0000155">
    <property type="term" value="F:phosphorelay sensor kinase activity"/>
    <property type="evidence" value="ECO:0007669"/>
    <property type="project" value="InterPro"/>
</dbReference>
<dbReference type="SMART" id="SM00387">
    <property type="entry name" value="HATPase_c"/>
    <property type="match status" value="1"/>
</dbReference>
<dbReference type="Gene3D" id="3.30.450.20">
    <property type="entry name" value="PAS domain"/>
    <property type="match status" value="3"/>
</dbReference>
<dbReference type="SMART" id="SM00091">
    <property type="entry name" value="PAS"/>
    <property type="match status" value="3"/>
</dbReference>
<dbReference type="InterPro" id="IPR005467">
    <property type="entry name" value="His_kinase_dom"/>
</dbReference>
<dbReference type="SUPFAM" id="SSF55785">
    <property type="entry name" value="PYP-like sensor domain (PAS domain)"/>
    <property type="match status" value="3"/>
</dbReference>
<dbReference type="PROSITE" id="PS50113">
    <property type="entry name" value="PAC"/>
    <property type="match status" value="2"/>
</dbReference>
<dbReference type="Pfam" id="PF02518">
    <property type="entry name" value="HATPase_c"/>
    <property type="match status" value="1"/>
</dbReference>
<dbReference type="PANTHER" id="PTHR24421:SF58">
    <property type="entry name" value="SIGNAL TRANSDUCTION HISTIDINE-PROTEIN KINASE_PHOSPHATASE UHPB"/>
    <property type="match status" value="1"/>
</dbReference>
<feature type="domain" description="Response regulatory" evidence="7">
    <location>
        <begin position="4"/>
        <end position="119"/>
    </location>
</feature>
<dbReference type="InterPro" id="IPR003594">
    <property type="entry name" value="HATPase_dom"/>
</dbReference>
<dbReference type="PANTHER" id="PTHR24421">
    <property type="entry name" value="NITRATE/NITRITE SENSOR PROTEIN NARX-RELATED"/>
    <property type="match status" value="1"/>
</dbReference>
<name>A0A7V6DPS8_9BACT</name>
<dbReference type="NCBIfam" id="TIGR00229">
    <property type="entry name" value="sensory_box"/>
    <property type="match status" value="3"/>
</dbReference>
<feature type="domain" description="PAC" evidence="9">
    <location>
        <begin position="380"/>
        <end position="430"/>
    </location>
</feature>
<feature type="coiled-coil region" evidence="5">
    <location>
        <begin position="713"/>
        <end position="740"/>
    </location>
</feature>
<evidence type="ECO:0000259" key="9">
    <source>
        <dbReference type="PROSITE" id="PS50113"/>
    </source>
</evidence>
<keyword evidence="2" id="KW-0418">Kinase</keyword>
<dbReference type="CDD" id="cd00130">
    <property type="entry name" value="PAS"/>
    <property type="match status" value="3"/>
</dbReference>
<evidence type="ECO:0000313" key="10">
    <source>
        <dbReference type="EMBL" id="HHS29484.1"/>
    </source>
</evidence>
<feature type="domain" description="PAS" evidence="8">
    <location>
        <begin position="431"/>
        <end position="465"/>
    </location>
</feature>
<accession>A0A7V6DPS8</accession>
<dbReference type="InterPro" id="IPR000014">
    <property type="entry name" value="PAS"/>
</dbReference>
<feature type="coiled-coil region" evidence="5">
    <location>
        <begin position="548"/>
        <end position="600"/>
    </location>
</feature>
<dbReference type="SUPFAM" id="SSF55781">
    <property type="entry name" value="GAF domain-like"/>
    <property type="match status" value="1"/>
</dbReference>
<reference evidence="10" key="1">
    <citation type="journal article" date="2020" name="mSystems">
        <title>Genome- and Community-Level Interaction Insights into Carbon Utilization and Element Cycling Functions of Hydrothermarchaeota in Hydrothermal Sediment.</title>
        <authorList>
            <person name="Zhou Z."/>
            <person name="Liu Y."/>
            <person name="Xu W."/>
            <person name="Pan J."/>
            <person name="Luo Z.H."/>
            <person name="Li M."/>
        </authorList>
    </citation>
    <scope>NUCLEOTIDE SEQUENCE [LARGE SCALE GENOMIC DNA]</scope>
    <source>
        <strain evidence="10">SpSt-767</strain>
    </source>
</reference>
<dbReference type="InterPro" id="IPR011712">
    <property type="entry name" value="Sig_transdc_His_kin_sub3_dim/P"/>
</dbReference>
<dbReference type="SMART" id="SM00086">
    <property type="entry name" value="PAC"/>
    <property type="match status" value="2"/>
</dbReference>
<dbReference type="Gene3D" id="3.30.565.10">
    <property type="entry name" value="Histidine kinase-like ATPase, C-terminal domain"/>
    <property type="match status" value="1"/>
</dbReference>
<dbReference type="CDD" id="cd17534">
    <property type="entry name" value="REC_DC-like"/>
    <property type="match status" value="1"/>
</dbReference>
<dbReference type="InterPro" id="IPR050482">
    <property type="entry name" value="Sensor_HK_TwoCompSys"/>
</dbReference>
<dbReference type="EMBL" id="DTGR01000120">
    <property type="protein sequence ID" value="HHS29484.1"/>
    <property type="molecule type" value="Genomic_DNA"/>
</dbReference>
<organism evidence="10">
    <name type="scientific">Desulfobacca acetoxidans</name>
    <dbReference type="NCBI Taxonomy" id="60893"/>
    <lineage>
        <taxon>Bacteria</taxon>
        <taxon>Pseudomonadati</taxon>
        <taxon>Thermodesulfobacteriota</taxon>
        <taxon>Desulfobaccia</taxon>
        <taxon>Desulfobaccales</taxon>
        <taxon>Desulfobaccaceae</taxon>
        <taxon>Desulfobacca</taxon>
    </lineage>
</organism>
<evidence type="ECO:0000259" key="7">
    <source>
        <dbReference type="PROSITE" id="PS50110"/>
    </source>
</evidence>
<proteinExistence type="predicted"/>
<dbReference type="InterPro" id="IPR000700">
    <property type="entry name" value="PAS-assoc_C"/>
</dbReference>
<dbReference type="GO" id="GO:0016020">
    <property type="term" value="C:membrane"/>
    <property type="evidence" value="ECO:0007669"/>
    <property type="project" value="InterPro"/>
</dbReference>
<keyword evidence="3" id="KW-0902">Two-component regulatory system</keyword>
<dbReference type="PROSITE" id="PS50112">
    <property type="entry name" value="PAS"/>
    <property type="match status" value="3"/>
</dbReference>
<evidence type="ECO:0000256" key="2">
    <source>
        <dbReference type="ARBA" id="ARBA00022777"/>
    </source>
</evidence>
<dbReference type="InterPro" id="IPR035965">
    <property type="entry name" value="PAS-like_dom_sf"/>
</dbReference>
<dbReference type="InterPro" id="IPR001610">
    <property type="entry name" value="PAC"/>
</dbReference>
<dbReference type="SUPFAM" id="SSF55874">
    <property type="entry name" value="ATPase domain of HSP90 chaperone/DNA topoisomerase II/histidine kinase"/>
    <property type="match status" value="1"/>
</dbReference>
<dbReference type="InterPro" id="IPR001789">
    <property type="entry name" value="Sig_transdc_resp-reg_receiver"/>
</dbReference>
<dbReference type="InterPro" id="IPR011006">
    <property type="entry name" value="CheY-like_superfamily"/>
</dbReference>
<dbReference type="PROSITE" id="PS50110">
    <property type="entry name" value="RESPONSE_REGULATORY"/>
    <property type="match status" value="1"/>
</dbReference>
<feature type="domain" description="Histidine kinase" evidence="6">
    <location>
        <begin position="849"/>
        <end position="938"/>
    </location>
</feature>
<dbReference type="Gene3D" id="3.30.450.40">
    <property type="match status" value="1"/>
</dbReference>
<evidence type="ECO:0000259" key="6">
    <source>
        <dbReference type="PROSITE" id="PS50109"/>
    </source>
</evidence>
<comment type="caution">
    <text evidence="10">The sequence shown here is derived from an EMBL/GenBank/DDBJ whole genome shotgun (WGS) entry which is preliminary data.</text>
</comment>
<feature type="domain" description="PAS" evidence="8">
    <location>
        <begin position="597"/>
        <end position="638"/>
    </location>
</feature>
<evidence type="ECO:0000256" key="3">
    <source>
        <dbReference type="ARBA" id="ARBA00023012"/>
    </source>
</evidence>